<dbReference type="EMBL" id="PQVF01000003">
    <property type="protein sequence ID" value="POY37891.1"/>
    <property type="molecule type" value="Genomic_DNA"/>
</dbReference>
<dbReference type="Proteomes" id="UP000236893">
    <property type="component" value="Unassembled WGS sequence"/>
</dbReference>
<evidence type="ECO:0000313" key="7">
    <source>
        <dbReference type="EMBL" id="POY37891.1"/>
    </source>
</evidence>
<dbReference type="Gene3D" id="1.10.10.10">
    <property type="entry name" value="Winged helix-like DNA-binding domain superfamily/Winged helix DNA-binding domain"/>
    <property type="match status" value="1"/>
</dbReference>
<dbReference type="NCBIfam" id="TIGR02937">
    <property type="entry name" value="sigma70-ECF"/>
    <property type="match status" value="1"/>
</dbReference>
<dbReference type="Pfam" id="PF04542">
    <property type="entry name" value="Sigma70_r2"/>
    <property type="match status" value="1"/>
</dbReference>
<organism evidence="7 8">
    <name type="scientific">Solitalea longa</name>
    <dbReference type="NCBI Taxonomy" id="2079460"/>
    <lineage>
        <taxon>Bacteria</taxon>
        <taxon>Pseudomonadati</taxon>
        <taxon>Bacteroidota</taxon>
        <taxon>Sphingobacteriia</taxon>
        <taxon>Sphingobacteriales</taxon>
        <taxon>Sphingobacteriaceae</taxon>
        <taxon>Solitalea</taxon>
    </lineage>
</organism>
<dbReference type="InterPro" id="IPR014284">
    <property type="entry name" value="RNA_pol_sigma-70_dom"/>
</dbReference>
<comment type="similarity">
    <text evidence="1">Belongs to the sigma-70 factor family. ECF subfamily.</text>
</comment>
<dbReference type="NCBIfam" id="TIGR02985">
    <property type="entry name" value="Sig70_bacteroi1"/>
    <property type="match status" value="1"/>
</dbReference>
<accession>A0A2S5A5L9</accession>
<evidence type="ECO:0000313" key="8">
    <source>
        <dbReference type="Proteomes" id="UP000236893"/>
    </source>
</evidence>
<dbReference type="InterPro" id="IPR036388">
    <property type="entry name" value="WH-like_DNA-bd_sf"/>
</dbReference>
<evidence type="ECO:0000259" key="6">
    <source>
        <dbReference type="Pfam" id="PF08281"/>
    </source>
</evidence>
<dbReference type="Gene3D" id="1.10.1740.10">
    <property type="match status" value="1"/>
</dbReference>
<dbReference type="PANTHER" id="PTHR43133">
    <property type="entry name" value="RNA POLYMERASE ECF-TYPE SIGMA FACTO"/>
    <property type="match status" value="1"/>
</dbReference>
<dbReference type="InterPro" id="IPR039425">
    <property type="entry name" value="RNA_pol_sigma-70-like"/>
</dbReference>
<dbReference type="GO" id="GO:0016987">
    <property type="term" value="F:sigma factor activity"/>
    <property type="evidence" value="ECO:0007669"/>
    <property type="project" value="UniProtKB-KW"/>
</dbReference>
<keyword evidence="2" id="KW-0805">Transcription regulation</keyword>
<evidence type="ECO:0000256" key="1">
    <source>
        <dbReference type="ARBA" id="ARBA00010641"/>
    </source>
</evidence>
<dbReference type="RefSeq" id="WP_103788022.1">
    <property type="nucleotide sequence ID" value="NZ_PQVF01000003.1"/>
</dbReference>
<dbReference type="Pfam" id="PF08281">
    <property type="entry name" value="Sigma70_r4_2"/>
    <property type="match status" value="1"/>
</dbReference>
<dbReference type="OrthoDB" id="659569at2"/>
<protein>
    <submittedName>
        <fullName evidence="7">RNA polymerase subunit sigma-70</fullName>
    </submittedName>
</protein>
<evidence type="ECO:0000256" key="3">
    <source>
        <dbReference type="ARBA" id="ARBA00023082"/>
    </source>
</evidence>
<evidence type="ECO:0000256" key="2">
    <source>
        <dbReference type="ARBA" id="ARBA00023015"/>
    </source>
</evidence>
<proteinExistence type="inferred from homology"/>
<gene>
    <name evidence="7" type="ORF">C3K47_05005</name>
</gene>
<dbReference type="InterPro" id="IPR013325">
    <property type="entry name" value="RNA_pol_sigma_r2"/>
</dbReference>
<feature type="domain" description="RNA polymerase sigma factor 70 region 4 type 2" evidence="6">
    <location>
        <begin position="125"/>
        <end position="174"/>
    </location>
</feature>
<dbReference type="InterPro" id="IPR013249">
    <property type="entry name" value="RNA_pol_sigma70_r4_t2"/>
</dbReference>
<comment type="caution">
    <text evidence="7">The sequence shown here is derived from an EMBL/GenBank/DDBJ whole genome shotgun (WGS) entry which is preliminary data.</text>
</comment>
<name>A0A2S5A5L9_9SPHI</name>
<keyword evidence="4" id="KW-0804">Transcription</keyword>
<dbReference type="CDD" id="cd06171">
    <property type="entry name" value="Sigma70_r4"/>
    <property type="match status" value="1"/>
</dbReference>
<dbReference type="SUPFAM" id="SSF88946">
    <property type="entry name" value="Sigma2 domain of RNA polymerase sigma factors"/>
    <property type="match status" value="1"/>
</dbReference>
<sequence length="194" mass="22658">MTPYKDRTDNELIAMLKGRDQEAFTEIYNRYWAAMYAHVYKMLRSQEESKDLLQDLFSSLWLKAEDINAETKLSGYLYLAARNRVFNLIQQNKVKNDYVASVMKFVSETDISILQRLDEKELIKAIDAEIQNLPAKMREIFELSRKENLSHKEIASKLNISDQTVRKQIQNALRILRPKINGIPTATAILLFLR</sequence>
<evidence type="ECO:0000259" key="5">
    <source>
        <dbReference type="Pfam" id="PF04542"/>
    </source>
</evidence>
<dbReference type="SUPFAM" id="SSF88659">
    <property type="entry name" value="Sigma3 and sigma4 domains of RNA polymerase sigma factors"/>
    <property type="match status" value="1"/>
</dbReference>
<dbReference type="GO" id="GO:0006352">
    <property type="term" value="P:DNA-templated transcription initiation"/>
    <property type="evidence" value="ECO:0007669"/>
    <property type="project" value="InterPro"/>
</dbReference>
<dbReference type="InterPro" id="IPR014327">
    <property type="entry name" value="RNA_pol_sigma70_bacteroid"/>
</dbReference>
<feature type="domain" description="RNA polymerase sigma-70 region 2" evidence="5">
    <location>
        <begin position="28"/>
        <end position="92"/>
    </location>
</feature>
<dbReference type="PANTHER" id="PTHR43133:SF46">
    <property type="entry name" value="RNA POLYMERASE SIGMA-70 FACTOR ECF SUBFAMILY"/>
    <property type="match status" value="1"/>
</dbReference>
<dbReference type="InterPro" id="IPR007627">
    <property type="entry name" value="RNA_pol_sigma70_r2"/>
</dbReference>
<keyword evidence="3" id="KW-0731">Sigma factor</keyword>
<keyword evidence="8" id="KW-1185">Reference proteome</keyword>
<dbReference type="AlphaFoldDB" id="A0A2S5A5L9"/>
<dbReference type="GO" id="GO:0003677">
    <property type="term" value="F:DNA binding"/>
    <property type="evidence" value="ECO:0007669"/>
    <property type="project" value="InterPro"/>
</dbReference>
<dbReference type="InterPro" id="IPR013324">
    <property type="entry name" value="RNA_pol_sigma_r3/r4-like"/>
</dbReference>
<evidence type="ECO:0000256" key="4">
    <source>
        <dbReference type="ARBA" id="ARBA00023163"/>
    </source>
</evidence>
<reference evidence="7 8" key="1">
    <citation type="submission" date="2018-01" db="EMBL/GenBank/DDBJ databases">
        <authorList>
            <person name="Gaut B.S."/>
            <person name="Morton B.R."/>
            <person name="Clegg M.T."/>
            <person name="Duvall M.R."/>
        </authorList>
    </citation>
    <scope>NUCLEOTIDE SEQUENCE [LARGE SCALE GENOMIC DNA]</scope>
    <source>
        <strain evidence="7 8">HR-AV</strain>
    </source>
</reference>